<evidence type="ECO:0000313" key="1">
    <source>
        <dbReference type="EMBL" id="KGB40199.1"/>
    </source>
</evidence>
<accession>A0A095A3P8</accession>
<organism evidence="1">
    <name type="scientific">Schistosoma haematobium</name>
    <name type="common">Blood fluke</name>
    <dbReference type="NCBI Taxonomy" id="6185"/>
    <lineage>
        <taxon>Eukaryota</taxon>
        <taxon>Metazoa</taxon>
        <taxon>Spiralia</taxon>
        <taxon>Lophotrochozoa</taxon>
        <taxon>Platyhelminthes</taxon>
        <taxon>Trematoda</taxon>
        <taxon>Digenea</taxon>
        <taxon>Strigeidida</taxon>
        <taxon>Schistosomatoidea</taxon>
        <taxon>Schistosomatidae</taxon>
        <taxon>Schistosoma</taxon>
    </lineage>
</organism>
<sequence length="75" mass="8836">MMKQTCWFYDVGTYKMESDASLLNSNLISMSPLTSFTYTDCINRMNLKMFLTILIEKYLKIKRLIDRALNVNRAN</sequence>
<gene>
    <name evidence="1" type="ORF">MS3_08658</name>
</gene>
<protein>
    <submittedName>
        <fullName evidence="1">Uncharacterized protein</fullName>
    </submittedName>
</protein>
<reference evidence="1" key="1">
    <citation type="journal article" date="2012" name="Nat. Genet.">
        <title>Whole-genome sequence of Schistosoma haematobium.</title>
        <authorList>
            <person name="Young N.D."/>
            <person name="Jex A.R."/>
            <person name="Li B."/>
            <person name="Liu S."/>
            <person name="Yang L."/>
            <person name="Xiong Z."/>
            <person name="Li Y."/>
            <person name="Cantacessi C."/>
            <person name="Hall R.S."/>
            <person name="Xu X."/>
            <person name="Chen F."/>
            <person name="Wu X."/>
            <person name="Zerlotini A."/>
            <person name="Oliveira G."/>
            <person name="Hofmann A."/>
            <person name="Zhang G."/>
            <person name="Fang X."/>
            <person name="Kang Y."/>
            <person name="Campbell B.E."/>
            <person name="Loukas A."/>
            <person name="Ranganathan S."/>
            <person name="Rollinson D."/>
            <person name="Rinaldi G."/>
            <person name="Brindley P.J."/>
            <person name="Yang H."/>
            <person name="Wang J."/>
            <person name="Wang J."/>
            <person name="Gasser R.B."/>
        </authorList>
    </citation>
    <scope>NUCLEOTIDE SEQUENCE [LARGE SCALE GENOMIC DNA]</scope>
</reference>
<dbReference type="EMBL" id="KL251396">
    <property type="protein sequence ID" value="KGB40199.1"/>
    <property type="molecule type" value="Genomic_DNA"/>
</dbReference>
<proteinExistence type="predicted"/>
<name>A0A095A3P8_SCHHA</name>
<dbReference type="AlphaFoldDB" id="A0A095A3P8"/>